<feature type="compositionally biased region" description="Low complexity" evidence="3">
    <location>
        <begin position="57"/>
        <end position="115"/>
    </location>
</feature>
<dbReference type="Gene3D" id="3.30.2410.10">
    <property type="entry name" value="Hect, E3 ligase catalytic domain"/>
    <property type="match status" value="1"/>
</dbReference>
<dbReference type="SUPFAM" id="SSF56204">
    <property type="entry name" value="Hect, E3 ligase catalytic domain"/>
    <property type="match status" value="1"/>
</dbReference>
<keyword evidence="1 2" id="KW-0833">Ubl conjugation pathway</keyword>
<evidence type="ECO:0000313" key="5">
    <source>
        <dbReference type="EnsemblMetazoa" id="CLYHEMP023802.1"/>
    </source>
</evidence>
<dbReference type="PROSITE" id="PS50237">
    <property type="entry name" value="HECT"/>
    <property type="match status" value="1"/>
</dbReference>
<evidence type="ECO:0000313" key="6">
    <source>
        <dbReference type="Proteomes" id="UP000594262"/>
    </source>
</evidence>
<dbReference type="Gene3D" id="3.90.1750.10">
    <property type="entry name" value="Hect, E3 ligase catalytic domains"/>
    <property type="match status" value="1"/>
</dbReference>
<feature type="compositionally biased region" description="Polar residues" evidence="3">
    <location>
        <begin position="40"/>
        <end position="56"/>
    </location>
</feature>
<dbReference type="InterPro" id="IPR035983">
    <property type="entry name" value="Hect_E3_ubiquitin_ligase"/>
</dbReference>
<protein>
    <recommendedName>
        <fullName evidence="4">HECT domain-containing protein</fullName>
    </recommendedName>
</protein>
<dbReference type="EnsemblMetazoa" id="CLYHEMT023802.1">
    <property type="protein sequence ID" value="CLYHEMP023802.1"/>
    <property type="gene ID" value="CLYHEMG023802"/>
</dbReference>
<feature type="active site" description="Glycyl thioester intermediate" evidence="2">
    <location>
        <position position="764"/>
    </location>
</feature>
<proteinExistence type="predicted"/>
<dbReference type="GO" id="GO:0004842">
    <property type="term" value="F:ubiquitin-protein transferase activity"/>
    <property type="evidence" value="ECO:0007669"/>
    <property type="project" value="InterPro"/>
</dbReference>
<dbReference type="Proteomes" id="UP000594262">
    <property type="component" value="Unplaced"/>
</dbReference>
<evidence type="ECO:0000256" key="1">
    <source>
        <dbReference type="ARBA" id="ARBA00022786"/>
    </source>
</evidence>
<accession>A0A7M5XIF3</accession>
<name>A0A7M5XIF3_9CNID</name>
<reference evidence="5" key="1">
    <citation type="submission" date="2021-01" db="UniProtKB">
        <authorList>
            <consortium name="EnsemblMetazoa"/>
        </authorList>
    </citation>
    <scope>IDENTIFICATION</scope>
</reference>
<organism evidence="5 6">
    <name type="scientific">Clytia hemisphaerica</name>
    <dbReference type="NCBI Taxonomy" id="252671"/>
    <lineage>
        <taxon>Eukaryota</taxon>
        <taxon>Metazoa</taxon>
        <taxon>Cnidaria</taxon>
        <taxon>Hydrozoa</taxon>
        <taxon>Hydroidolina</taxon>
        <taxon>Leptothecata</taxon>
        <taxon>Obeliida</taxon>
        <taxon>Clytiidae</taxon>
        <taxon>Clytia</taxon>
    </lineage>
</organism>
<dbReference type="OrthoDB" id="5989491at2759"/>
<feature type="region of interest" description="Disordered" evidence="3">
    <location>
        <begin position="29"/>
        <end position="128"/>
    </location>
</feature>
<dbReference type="Pfam" id="PF00632">
    <property type="entry name" value="HECT"/>
    <property type="match status" value="1"/>
</dbReference>
<evidence type="ECO:0000256" key="3">
    <source>
        <dbReference type="SAM" id="MobiDB-lite"/>
    </source>
</evidence>
<evidence type="ECO:0000259" key="4">
    <source>
        <dbReference type="PROSITE" id="PS50237"/>
    </source>
</evidence>
<feature type="compositionally biased region" description="Polar residues" evidence="3">
    <location>
        <begin position="405"/>
        <end position="414"/>
    </location>
</feature>
<sequence>MDEDKGSTSKDELSCSYYIQRSMALLQRATIEANKDKEGTSSQSTTNRSNPSQSPFVQQAVTSSSQSTTNRNNPSQSPFVQQAVTSSSQSTTNRSNPSQSPFVQQAVTSSSQSTTNRSNPGQSPFVRQLDLPSMMEFRRQFPGLSKPKSGKEMQKKFLPKRSKPYERFVPKKAKPASPWSHNFVCLASTNSPTTPNAEDLTELNLAGLGKKRVVFTDKNGDHEHVRYILEEHYPNLKSQDGAFMLSKAVVGGVGERPLTPLLALSSGYTVLQIKEEAKTSLVYVIPLNSDLDKTPLDVNNFQNHDVQLVKCHTCQKEVPLISFQNHKSNCKTTEFEENKEESVADTIQKLQILFPQHDKEYLNTVFSGSIHINEAVEKILKEMNNLEHGNKNLLEETDIPGGSGNNDLVESDSSNSDHDSLPDSGVGKKIKDQKLKWESFKRRNLKKGHVLVKINRDTILLSTMTLFKRGDIKNISIPPEVKFQNEDGIDATGPRKEYFFHTIKSFLSGEKNIVLFEGREDRKVPVHDTDLLASDFFYYAGKFVAMAFFHGEIGIWSISPCIQEYILSGSKTAAIALVEAKDVADSETQSILESIKKACTEEDFADLNGEDGISSLLNAAGFVNKMLGTKTKDQAYQEILFYEVITKRREELDDFRRGMNEDFQLVNFVYKNRSLQSKLFPKLKDFCFSKEQIINCLSTPPNLTEKQITAFNYLKKFLEEDLNNDDLVKKFLLFVTGYIILPAKINVKFFTEGRKKYYPDPDTCFNSLTLPLDYEDLKDFKKRMDTVLDVQASGYGRW</sequence>
<dbReference type="RefSeq" id="XP_066910795.1">
    <property type="nucleotide sequence ID" value="XM_067054694.1"/>
</dbReference>
<dbReference type="SMART" id="SM00119">
    <property type="entry name" value="HECTc"/>
    <property type="match status" value="1"/>
</dbReference>
<dbReference type="InterPro" id="IPR000569">
    <property type="entry name" value="HECT_dom"/>
</dbReference>
<feature type="domain" description="HECT" evidence="4">
    <location>
        <begin position="468"/>
        <end position="798"/>
    </location>
</feature>
<dbReference type="AlphaFoldDB" id="A0A7M5XIF3"/>
<dbReference type="GeneID" id="136798108"/>
<keyword evidence="6" id="KW-1185">Reference proteome</keyword>
<evidence type="ECO:0000256" key="2">
    <source>
        <dbReference type="PROSITE-ProRule" id="PRU00104"/>
    </source>
</evidence>
<feature type="region of interest" description="Disordered" evidence="3">
    <location>
        <begin position="393"/>
        <end position="427"/>
    </location>
</feature>